<dbReference type="InterPro" id="IPR001584">
    <property type="entry name" value="Integrase_cat-core"/>
</dbReference>
<dbReference type="EMBL" id="LSSN01001318">
    <property type="protein sequence ID" value="OMJ20132.1"/>
    <property type="molecule type" value="Genomic_DNA"/>
</dbReference>
<reference evidence="2 3" key="1">
    <citation type="submission" date="2017-01" db="EMBL/GenBank/DDBJ databases">
        <authorList>
            <person name="Mah S.A."/>
            <person name="Swanson W.J."/>
            <person name="Moy G.W."/>
            <person name="Vacquier V.D."/>
        </authorList>
    </citation>
    <scope>NUCLEOTIDE SEQUENCE [LARGE SCALE GENOMIC DNA]</scope>
    <source>
        <strain evidence="2 3">GSMNP</strain>
    </source>
</reference>
<gene>
    <name evidence="2" type="ORF">AYI70_g4303</name>
</gene>
<dbReference type="SUPFAM" id="SSF53098">
    <property type="entry name" value="Ribonuclease H-like"/>
    <property type="match status" value="1"/>
</dbReference>
<dbReference type="InterPro" id="IPR050951">
    <property type="entry name" value="Retrovirus_Pol_polyprotein"/>
</dbReference>
<evidence type="ECO:0000313" key="2">
    <source>
        <dbReference type="EMBL" id="OMJ20132.1"/>
    </source>
</evidence>
<proteinExistence type="predicted"/>
<dbReference type="AlphaFoldDB" id="A0A1R1XZL4"/>
<dbReference type="Gene3D" id="1.10.340.70">
    <property type="match status" value="1"/>
</dbReference>
<organism evidence="2 3">
    <name type="scientific">Smittium culicis</name>
    <dbReference type="NCBI Taxonomy" id="133412"/>
    <lineage>
        <taxon>Eukaryota</taxon>
        <taxon>Fungi</taxon>
        <taxon>Fungi incertae sedis</taxon>
        <taxon>Zoopagomycota</taxon>
        <taxon>Kickxellomycotina</taxon>
        <taxon>Harpellomycetes</taxon>
        <taxon>Harpellales</taxon>
        <taxon>Legeriomycetaceae</taxon>
        <taxon>Smittium</taxon>
    </lineage>
</organism>
<evidence type="ECO:0000313" key="3">
    <source>
        <dbReference type="Proteomes" id="UP000187283"/>
    </source>
</evidence>
<dbReference type="GO" id="GO:0015074">
    <property type="term" value="P:DNA integration"/>
    <property type="evidence" value="ECO:0007669"/>
    <property type="project" value="InterPro"/>
</dbReference>
<dbReference type="GO" id="GO:0005634">
    <property type="term" value="C:nucleus"/>
    <property type="evidence" value="ECO:0007669"/>
    <property type="project" value="UniProtKB-ARBA"/>
</dbReference>
<feature type="domain" description="Integrase catalytic" evidence="1">
    <location>
        <begin position="141"/>
        <end position="300"/>
    </location>
</feature>
<dbReference type="Proteomes" id="UP000187283">
    <property type="component" value="Unassembled WGS sequence"/>
</dbReference>
<sequence>MPLKGRVGRWAVALASYDFQVLYRPGSKNPADYLSRFPWENSDLKEETVNVIQVSDFLNNNLEETTKQTINIGKYNIDTVNLVKKIHSYSHRNAEETNKILSEQYGMHGCRKLIDSIVKECEICQRVNYTERKASLFNIVKISSPFNTWGVDVAGPLPRSIKGNKYIIVGIDYFTRWPVAKATKEINSRSIQGFIEEEIIRNFGTPKKLVTDRGTHFVNKGIVNFLKTAKIELETVSAYRPMGNGQVERTIQTLKQILRKNCFGNSERWDEYIWKSLLAMRTSNNRTIGRTSVEMVYGMKLMTPELWDRSNPNFS</sequence>
<evidence type="ECO:0000259" key="1">
    <source>
        <dbReference type="PROSITE" id="PS50994"/>
    </source>
</evidence>
<dbReference type="Gene3D" id="3.30.420.10">
    <property type="entry name" value="Ribonuclease H-like superfamily/Ribonuclease H"/>
    <property type="match status" value="1"/>
</dbReference>
<dbReference type="OrthoDB" id="5592268at2759"/>
<dbReference type="GO" id="GO:0003676">
    <property type="term" value="F:nucleic acid binding"/>
    <property type="evidence" value="ECO:0007669"/>
    <property type="project" value="InterPro"/>
</dbReference>
<dbReference type="InterPro" id="IPR036397">
    <property type="entry name" value="RNaseH_sf"/>
</dbReference>
<keyword evidence="3" id="KW-1185">Reference proteome</keyword>
<dbReference type="Pfam" id="PF00665">
    <property type="entry name" value="rve"/>
    <property type="match status" value="1"/>
</dbReference>
<name>A0A1R1XZL4_9FUNG</name>
<dbReference type="InterPro" id="IPR041588">
    <property type="entry name" value="Integrase_H2C2"/>
</dbReference>
<comment type="caution">
    <text evidence="2">The sequence shown here is derived from an EMBL/GenBank/DDBJ whole genome shotgun (WGS) entry which is preliminary data.</text>
</comment>
<dbReference type="Pfam" id="PF17921">
    <property type="entry name" value="Integrase_H2C2"/>
    <property type="match status" value="1"/>
</dbReference>
<dbReference type="PROSITE" id="PS50994">
    <property type="entry name" value="INTEGRASE"/>
    <property type="match status" value="1"/>
</dbReference>
<protein>
    <submittedName>
        <fullName evidence="2">Transposon Tf2-11 polyprotein</fullName>
    </submittedName>
</protein>
<accession>A0A1R1XZL4</accession>
<dbReference type="InterPro" id="IPR012337">
    <property type="entry name" value="RNaseH-like_sf"/>
</dbReference>
<dbReference type="PANTHER" id="PTHR37984">
    <property type="entry name" value="PROTEIN CBG26694"/>
    <property type="match status" value="1"/>
</dbReference>
<dbReference type="PANTHER" id="PTHR37984:SF5">
    <property type="entry name" value="PROTEIN NYNRIN-LIKE"/>
    <property type="match status" value="1"/>
</dbReference>
<dbReference type="STRING" id="133412.A0A1R1XZL4"/>